<evidence type="ECO:0000256" key="2">
    <source>
        <dbReference type="SAM" id="Phobius"/>
    </source>
</evidence>
<dbReference type="KEGG" id="lco:104926000"/>
<evidence type="ECO:0000313" key="5">
    <source>
        <dbReference type="Proteomes" id="UP000424527"/>
    </source>
</evidence>
<feature type="compositionally biased region" description="Low complexity" evidence="1">
    <location>
        <begin position="59"/>
        <end position="77"/>
    </location>
</feature>
<keyword evidence="5" id="KW-1185">Reference proteome</keyword>
<gene>
    <name evidence="4" type="ORF">D5F01_LYC07329</name>
</gene>
<dbReference type="eggNOG" id="ENOG502S43R">
    <property type="taxonomic scope" value="Eukaryota"/>
</dbReference>
<proteinExistence type="predicted"/>
<accession>A0A0F8AE27</accession>
<sequence length="330" mass="34754">MMETKLWAALCALLLVNLGSADHVGDHTNPSSGTEASSADSVSSLNISQAVTTPSTNGSDTTPSSSVTSSLINSTSTEEQKALPLTPEPKKANDTDIVPPPKADNLTDHSTTQPPIPASASHTPTSHIPVTAVAINATHPAHPAPVDATQSTTLSTNTTSHVEPTLPHSTNQTTHPKTHSSTSVPTPEPATTTTTTISQDNSTSSTGSSHETLSSVSPTLTSPQKTSQPDGHAETSSTTRQTSTTTPIPKIHDNPSPLNVGGDTTMVHESPKLDPLLAGLVSAFIITAVIITLLLFLKLRRRDNRPEFRRLQDLPMDDMEEDTPLSMYSY</sequence>
<protein>
    <submittedName>
        <fullName evidence="4">Uncharacterized protein</fullName>
    </submittedName>
</protein>
<keyword evidence="2" id="KW-1133">Transmembrane helix</keyword>
<dbReference type="AlphaFoldDB" id="A0A0F8AE27"/>
<keyword evidence="2" id="KW-0812">Transmembrane</keyword>
<evidence type="ECO:0000256" key="1">
    <source>
        <dbReference type="SAM" id="MobiDB-lite"/>
    </source>
</evidence>
<feature type="compositionally biased region" description="Low complexity" evidence="1">
    <location>
        <begin position="149"/>
        <end position="160"/>
    </location>
</feature>
<feature type="compositionally biased region" description="Polar residues" evidence="1">
    <location>
        <begin position="28"/>
        <end position="58"/>
    </location>
</feature>
<dbReference type="EMBL" id="REGW02000007">
    <property type="protein sequence ID" value="KAE8294376.1"/>
    <property type="molecule type" value="Genomic_DNA"/>
</dbReference>
<feature type="signal peptide" evidence="3">
    <location>
        <begin position="1"/>
        <end position="21"/>
    </location>
</feature>
<feature type="chain" id="PRO_5043949228" evidence="3">
    <location>
        <begin position="22"/>
        <end position="330"/>
    </location>
</feature>
<dbReference type="OrthoDB" id="8964578at2759"/>
<organism evidence="4 5">
    <name type="scientific">Larimichthys crocea</name>
    <name type="common">Large yellow croaker</name>
    <name type="synonym">Pseudosciaena crocea</name>
    <dbReference type="NCBI Taxonomy" id="215358"/>
    <lineage>
        <taxon>Eukaryota</taxon>
        <taxon>Metazoa</taxon>
        <taxon>Chordata</taxon>
        <taxon>Craniata</taxon>
        <taxon>Vertebrata</taxon>
        <taxon>Euteleostomi</taxon>
        <taxon>Actinopterygii</taxon>
        <taxon>Neopterygii</taxon>
        <taxon>Teleostei</taxon>
        <taxon>Neoteleostei</taxon>
        <taxon>Acanthomorphata</taxon>
        <taxon>Eupercaria</taxon>
        <taxon>Sciaenidae</taxon>
        <taxon>Larimichthys</taxon>
    </lineage>
</organism>
<evidence type="ECO:0000256" key="3">
    <source>
        <dbReference type="SAM" id="SignalP"/>
    </source>
</evidence>
<keyword evidence="2" id="KW-0472">Membrane</keyword>
<evidence type="ECO:0000313" key="4">
    <source>
        <dbReference type="EMBL" id="KAE8294376.1"/>
    </source>
</evidence>
<feature type="region of interest" description="Disordered" evidence="1">
    <location>
        <begin position="141"/>
        <end position="264"/>
    </location>
</feature>
<feature type="compositionally biased region" description="Low complexity" evidence="1">
    <location>
        <begin position="180"/>
        <end position="223"/>
    </location>
</feature>
<feature type="region of interest" description="Disordered" evidence="1">
    <location>
        <begin position="26"/>
        <end position="124"/>
    </location>
</feature>
<feature type="compositionally biased region" description="Low complexity" evidence="1">
    <location>
        <begin position="235"/>
        <end position="246"/>
    </location>
</feature>
<name>A0A0F8AE27_LARCR</name>
<keyword evidence="3" id="KW-0732">Signal</keyword>
<feature type="transmembrane region" description="Helical" evidence="2">
    <location>
        <begin position="276"/>
        <end position="297"/>
    </location>
</feature>
<dbReference type="Proteomes" id="UP000424527">
    <property type="component" value="Unassembled WGS sequence"/>
</dbReference>
<comment type="caution">
    <text evidence="4">The sequence shown here is derived from an EMBL/GenBank/DDBJ whole genome shotgun (WGS) entry which is preliminary data.</text>
</comment>
<reference evidence="4 5" key="1">
    <citation type="submission" date="2019-07" db="EMBL/GenBank/DDBJ databases">
        <title>Chromosome genome assembly for large yellow croaker.</title>
        <authorList>
            <person name="Xiao S."/>
        </authorList>
    </citation>
    <scope>NUCLEOTIDE SEQUENCE [LARGE SCALE GENOMIC DNA]</scope>
    <source>
        <strain evidence="4">JMULYC20181020</strain>
        <tissue evidence="4">Muscle</tissue>
    </source>
</reference>